<evidence type="ECO:0000256" key="1">
    <source>
        <dbReference type="SAM" id="Coils"/>
    </source>
</evidence>
<keyword evidence="1" id="KW-0175">Coiled coil</keyword>
<proteinExistence type="predicted"/>
<keyword evidence="3" id="KW-1185">Reference proteome</keyword>
<sequence>MSDVVRQGKETWRKWQYDEMPQLESYDRYIRKVKRDLNDIDNIMAKKRELASEVDDLLANATAQLQKRTDQADQATADNEVKLADLATKEVSFYKTQVQKLTALQQKMAADIDVLEQRYYEIQTKWKSIEVDRLSFVSDTTQERAEAKMDEVLHNLSWGTVEEAVQQVEQERFADEVEAVEKKSGHIVG</sequence>
<organism evidence="2 3">
    <name type="scientific">Brochothrix campestris FSL F6-1037</name>
    <dbReference type="NCBI Taxonomy" id="1265861"/>
    <lineage>
        <taxon>Bacteria</taxon>
        <taxon>Bacillati</taxon>
        <taxon>Bacillota</taxon>
        <taxon>Bacilli</taxon>
        <taxon>Bacillales</taxon>
        <taxon>Listeriaceae</taxon>
        <taxon>Brochothrix</taxon>
    </lineage>
</organism>
<dbReference type="Proteomes" id="UP000019243">
    <property type="component" value="Unassembled WGS sequence"/>
</dbReference>
<dbReference type="EMBL" id="AODH01000023">
    <property type="protein sequence ID" value="EUJ39842.1"/>
    <property type="molecule type" value="Genomic_DNA"/>
</dbReference>
<gene>
    <name evidence="2" type="ORF">BCAMP_06560</name>
</gene>
<accession>W7CSJ4</accession>
<comment type="caution">
    <text evidence="2">The sequence shown here is derived from an EMBL/GenBank/DDBJ whole genome shotgun (WGS) entry which is preliminary data.</text>
</comment>
<evidence type="ECO:0000313" key="2">
    <source>
        <dbReference type="EMBL" id="EUJ39842.1"/>
    </source>
</evidence>
<dbReference type="RefSeq" id="WP_035314473.1">
    <property type="nucleotide sequence ID" value="NZ_AODH01000023.1"/>
</dbReference>
<evidence type="ECO:0000313" key="3">
    <source>
        <dbReference type="Proteomes" id="UP000019243"/>
    </source>
</evidence>
<evidence type="ECO:0008006" key="4">
    <source>
        <dbReference type="Google" id="ProtNLM"/>
    </source>
</evidence>
<feature type="coiled-coil region" evidence="1">
    <location>
        <begin position="40"/>
        <end position="118"/>
    </location>
</feature>
<dbReference type="AlphaFoldDB" id="W7CSJ4"/>
<dbReference type="OrthoDB" id="9940878at2"/>
<dbReference type="STRING" id="1265861.BCAMP_06560"/>
<name>W7CSJ4_9LIST</name>
<reference evidence="2 3" key="1">
    <citation type="submission" date="2012-12" db="EMBL/GenBank/DDBJ databases">
        <title>Novel taxa of Listeriaceae from agricultural environments in the United States.</title>
        <authorList>
            <person name="den Bakker H.C."/>
            <person name="Allred A."/>
            <person name="Warchocki S."/>
            <person name="Wright E.M."/>
            <person name="Burrell A."/>
            <person name="Nightingale K.K."/>
            <person name="Kephart D."/>
            <person name="Wiedmann M."/>
        </authorList>
    </citation>
    <scope>NUCLEOTIDE SEQUENCE [LARGE SCALE GENOMIC DNA]</scope>
    <source>
        <strain evidence="2 3">FSL F6-1037</strain>
    </source>
</reference>
<protein>
    <recommendedName>
        <fullName evidence="4">PspA/IM30 family protein</fullName>
    </recommendedName>
</protein>